<reference evidence="2 3" key="1">
    <citation type="submission" date="2019-10" db="EMBL/GenBank/DDBJ databases">
        <title>Whole genome shotgun sequence of Acrocarpospora corrugata NBRC 13972.</title>
        <authorList>
            <person name="Ichikawa N."/>
            <person name="Kimura A."/>
            <person name="Kitahashi Y."/>
            <person name="Komaki H."/>
            <person name="Oguchi A."/>
        </authorList>
    </citation>
    <scope>NUCLEOTIDE SEQUENCE [LARGE SCALE GENOMIC DNA]</scope>
    <source>
        <strain evidence="2 3">NBRC 13972</strain>
    </source>
</reference>
<feature type="region of interest" description="Disordered" evidence="1">
    <location>
        <begin position="251"/>
        <end position="272"/>
    </location>
</feature>
<dbReference type="AlphaFoldDB" id="A0A5M3VX90"/>
<proteinExistence type="predicted"/>
<evidence type="ECO:0000313" key="3">
    <source>
        <dbReference type="Proteomes" id="UP000334990"/>
    </source>
</evidence>
<gene>
    <name evidence="2" type="ORF">Acor_34890</name>
</gene>
<keyword evidence="3" id="KW-1185">Reference proteome</keyword>
<organism evidence="2 3">
    <name type="scientific">Acrocarpospora corrugata</name>
    <dbReference type="NCBI Taxonomy" id="35763"/>
    <lineage>
        <taxon>Bacteria</taxon>
        <taxon>Bacillati</taxon>
        <taxon>Actinomycetota</taxon>
        <taxon>Actinomycetes</taxon>
        <taxon>Streptosporangiales</taxon>
        <taxon>Streptosporangiaceae</taxon>
        <taxon>Acrocarpospora</taxon>
    </lineage>
</organism>
<dbReference type="Proteomes" id="UP000334990">
    <property type="component" value="Unassembled WGS sequence"/>
</dbReference>
<name>A0A5M3VX90_9ACTN</name>
<dbReference type="OrthoDB" id="3474395at2"/>
<dbReference type="EMBL" id="BLAD01000050">
    <property type="protein sequence ID" value="GES01425.1"/>
    <property type="molecule type" value="Genomic_DNA"/>
</dbReference>
<sequence length="272" mass="30986">MTKTRPPLRSGFRSWFRSAPAQRMYTHVIDQPFLFPAPTKDDAYQFDVVVRLQWTGTGHCSLLALNAEIDRSRERFRWFVNDTVRQIARGFKPYRPEEAEAAVNARLHGVRVVENGIHLECTAVTRVVPPQAVVQQLQQVWQQRLEREAGHESAVREIGTLIELRTHWRQFLSDGMEDWITPYAVRLAGHENLAKVTDAMLADRHKAAQELLERINRLVDAQQAANVFDFVQGSDTVLRRTLEMLGLPVPESARGSMFGPDDVPPQNGRGRG</sequence>
<evidence type="ECO:0000313" key="2">
    <source>
        <dbReference type="EMBL" id="GES01425.1"/>
    </source>
</evidence>
<evidence type="ECO:0000256" key="1">
    <source>
        <dbReference type="SAM" id="MobiDB-lite"/>
    </source>
</evidence>
<protein>
    <submittedName>
        <fullName evidence="2">Uncharacterized protein</fullName>
    </submittedName>
</protein>
<accession>A0A5M3VX90</accession>
<dbReference type="RefSeq" id="WP_155337709.1">
    <property type="nucleotide sequence ID" value="NZ_BAAABN010000029.1"/>
</dbReference>
<comment type="caution">
    <text evidence="2">The sequence shown here is derived from an EMBL/GenBank/DDBJ whole genome shotgun (WGS) entry which is preliminary data.</text>
</comment>